<dbReference type="InterPro" id="IPR001163">
    <property type="entry name" value="Sm_dom_euk/arc"/>
</dbReference>
<keyword evidence="3" id="KW-0507">mRNA processing</keyword>
<evidence type="ECO:0000256" key="4">
    <source>
        <dbReference type="ARBA" id="ARBA00022728"/>
    </source>
</evidence>
<dbReference type="CDD" id="cd01730">
    <property type="entry name" value="LSm3"/>
    <property type="match status" value="1"/>
</dbReference>
<gene>
    <name evidence="10" type="ORF">FOXB_14644</name>
</gene>
<keyword evidence="7" id="KW-0539">Nucleus</keyword>
<dbReference type="InterPro" id="IPR040002">
    <property type="entry name" value="Sm-like_LSM3"/>
</dbReference>
<evidence type="ECO:0000256" key="6">
    <source>
        <dbReference type="ARBA" id="ARBA00023187"/>
    </source>
</evidence>
<dbReference type="STRING" id="660025.F9G7L2"/>
<dbReference type="InterPro" id="IPR010920">
    <property type="entry name" value="LSM_dom_sf"/>
</dbReference>
<comment type="similarity">
    <text evidence="2">Belongs to the snRNP Sm proteins family.</text>
</comment>
<name>F9G7L2_FUSOF</name>
<keyword evidence="6" id="KW-0508">mRNA splicing</keyword>
<proteinExistence type="inferred from homology"/>
<dbReference type="InterPro" id="IPR034105">
    <property type="entry name" value="Lsm3"/>
</dbReference>
<comment type="subcellular location">
    <subcellularLocation>
        <location evidence="1">Nucleus</location>
    </subcellularLocation>
</comment>
<dbReference type="PaxDb" id="5507-FOXG_10307P0"/>
<dbReference type="SUPFAM" id="SSF50182">
    <property type="entry name" value="Sm-like ribonucleoproteins"/>
    <property type="match status" value="1"/>
</dbReference>
<evidence type="ECO:0000256" key="8">
    <source>
        <dbReference type="ARBA" id="ARBA00023274"/>
    </source>
</evidence>
<dbReference type="GO" id="GO:0005681">
    <property type="term" value="C:spliceosomal complex"/>
    <property type="evidence" value="ECO:0007669"/>
    <property type="project" value="UniProtKB-KW"/>
</dbReference>
<dbReference type="Pfam" id="PF01423">
    <property type="entry name" value="LSM"/>
    <property type="match status" value="1"/>
</dbReference>
<sequence length="179" mass="19829">MADAGEEPHHVSEPLDLVRLLLNEVVFVKLRGDRELKGKLHAYDSHCNLVLGEVEETIYTVDEDDDDEELKTISRKSEMLFCCPYLTWGSVLEGIQRIITPLHTLKCANTVSAATMPVASYDSLRHEAAQSAPKAARDCVDTSIQGSISYSITTLEPHSVPAKAKSKLNKWLLLLESPP</sequence>
<dbReference type="AlphaFoldDB" id="F9G7L2"/>
<evidence type="ECO:0000256" key="2">
    <source>
        <dbReference type="ARBA" id="ARBA00006850"/>
    </source>
</evidence>
<accession>F9G7L2</accession>
<dbReference type="Gene3D" id="2.30.30.100">
    <property type="match status" value="1"/>
</dbReference>
<keyword evidence="5" id="KW-0694">RNA-binding</keyword>
<organism evidence="10">
    <name type="scientific">Fusarium oxysporum (strain Fo5176)</name>
    <name type="common">Fusarium vascular wilt</name>
    <dbReference type="NCBI Taxonomy" id="660025"/>
    <lineage>
        <taxon>Eukaryota</taxon>
        <taxon>Fungi</taxon>
        <taxon>Dikarya</taxon>
        <taxon>Ascomycota</taxon>
        <taxon>Pezizomycotina</taxon>
        <taxon>Sordariomycetes</taxon>
        <taxon>Hypocreomycetidae</taxon>
        <taxon>Hypocreales</taxon>
        <taxon>Nectriaceae</taxon>
        <taxon>Fusarium</taxon>
        <taxon>Fusarium oxysporum species complex</taxon>
    </lineage>
</organism>
<reference evidence="10" key="1">
    <citation type="journal article" date="2012" name="Mol. Plant Microbe Interact.">
        <title>A highly conserved effector in Fusarium oxysporum is required for full virulence on Arabidopsis.</title>
        <authorList>
            <person name="Thatcher L.F."/>
            <person name="Gardiner D.M."/>
            <person name="Kazan K."/>
            <person name="Manners J."/>
        </authorList>
    </citation>
    <scope>NUCLEOTIDE SEQUENCE [LARGE SCALE GENOMIC DNA]</scope>
    <source>
        <strain evidence="10">Fo5176</strain>
    </source>
</reference>
<comment type="caution">
    <text evidence="10">The sequence shown here is derived from an EMBL/GenBank/DDBJ whole genome shotgun (WGS) entry which is preliminary data.</text>
</comment>
<dbReference type="GO" id="GO:0000398">
    <property type="term" value="P:mRNA splicing, via spliceosome"/>
    <property type="evidence" value="ECO:0007669"/>
    <property type="project" value="InterPro"/>
</dbReference>
<protein>
    <recommendedName>
        <fullName evidence="9">Sm domain-containing protein</fullName>
    </recommendedName>
</protein>
<feature type="domain" description="Sm" evidence="9">
    <location>
        <begin position="16"/>
        <end position="84"/>
    </location>
</feature>
<keyword evidence="8" id="KW-0687">Ribonucleoprotein</keyword>
<keyword evidence="4" id="KW-0747">Spliceosome</keyword>
<dbReference type="OrthoDB" id="29543at2759"/>
<dbReference type="GO" id="GO:0003723">
    <property type="term" value="F:RNA binding"/>
    <property type="evidence" value="ECO:0007669"/>
    <property type="project" value="UniProtKB-KW"/>
</dbReference>
<evidence type="ECO:0000256" key="1">
    <source>
        <dbReference type="ARBA" id="ARBA00004123"/>
    </source>
</evidence>
<dbReference type="EMBL" id="AFQF01003630">
    <property type="protein sequence ID" value="EGU74840.1"/>
    <property type="molecule type" value="Genomic_DNA"/>
</dbReference>
<dbReference type="GO" id="GO:0120114">
    <property type="term" value="C:Sm-like protein family complex"/>
    <property type="evidence" value="ECO:0007669"/>
    <property type="project" value="UniProtKB-ARBA"/>
</dbReference>
<dbReference type="SMART" id="SM00651">
    <property type="entry name" value="Sm"/>
    <property type="match status" value="1"/>
</dbReference>
<evidence type="ECO:0000256" key="3">
    <source>
        <dbReference type="ARBA" id="ARBA00022664"/>
    </source>
</evidence>
<evidence type="ECO:0000256" key="7">
    <source>
        <dbReference type="ARBA" id="ARBA00023242"/>
    </source>
</evidence>
<dbReference type="PANTHER" id="PTHR13110">
    <property type="entry name" value="U6 SNRNA-ASSOCIATED SM-LIKE PROTEIN LSM3"/>
    <property type="match status" value="1"/>
</dbReference>
<evidence type="ECO:0000256" key="5">
    <source>
        <dbReference type="ARBA" id="ARBA00022884"/>
    </source>
</evidence>
<evidence type="ECO:0000313" key="10">
    <source>
        <dbReference type="EMBL" id="EGU74840.1"/>
    </source>
</evidence>
<evidence type="ECO:0000259" key="9">
    <source>
        <dbReference type="SMART" id="SM00651"/>
    </source>
</evidence>